<name>A0A1I7X1I8_HETBA</name>
<protein>
    <submittedName>
        <fullName evidence="2">Uncharacterized protein</fullName>
    </submittedName>
</protein>
<accession>A0A1I7X1I8</accession>
<dbReference type="WBParaSite" id="Hba_11427">
    <property type="protein sequence ID" value="Hba_11427"/>
    <property type="gene ID" value="Hba_11427"/>
</dbReference>
<evidence type="ECO:0000313" key="1">
    <source>
        <dbReference type="Proteomes" id="UP000095283"/>
    </source>
</evidence>
<organism evidence="1 2">
    <name type="scientific">Heterorhabditis bacteriophora</name>
    <name type="common">Entomopathogenic nematode worm</name>
    <dbReference type="NCBI Taxonomy" id="37862"/>
    <lineage>
        <taxon>Eukaryota</taxon>
        <taxon>Metazoa</taxon>
        <taxon>Ecdysozoa</taxon>
        <taxon>Nematoda</taxon>
        <taxon>Chromadorea</taxon>
        <taxon>Rhabditida</taxon>
        <taxon>Rhabditina</taxon>
        <taxon>Rhabditomorpha</taxon>
        <taxon>Strongyloidea</taxon>
        <taxon>Heterorhabditidae</taxon>
        <taxon>Heterorhabditis</taxon>
    </lineage>
</organism>
<dbReference type="Proteomes" id="UP000095283">
    <property type="component" value="Unplaced"/>
</dbReference>
<dbReference type="AlphaFoldDB" id="A0A1I7X1I8"/>
<keyword evidence="1" id="KW-1185">Reference proteome</keyword>
<sequence>MDNWRSDYWRPYGQWSSEGAIRNSTWRTPHNQSNSFLRNCYDHDRASYLHHPYSHVTDYRQQQTQTVPISNITPHTVFDLNVRILGTIAFWRLHIRKLEQKYIKDENGQPANRINGMISGK</sequence>
<evidence type="ECO:0000313" key="2">
    <source>
        <dbReference type="WBParaSite" id="Hba_11427"/>
    </source>
</evidence>
<reference evidence="2" key="1">
    <citation type="submission" date="2016-11" db="UniProtKB">
        <authorList>
            <consortium name="WormBaseParasite"/>
        </authorList>
    </citation>
    <scope>IDENTIFICATION</scope>
</reference>
<proteinExistence type="predicted"/>